<evidence type="ECO:0000313" key="3">
    <source>
        <dbReference type="EMBL" id="CBJ15404.1"/>
    </source>
</evidence>
<sequence>MFTPIGIAVLYLALVTPHAKAGFCCPADLDQTDEARKILLNFHNEVRRDVSSASPLLNLTGAVLMRNVLGPAKNMYKMDWDCNLEKKALEMISPCTVPLPIDTSIPQNLAQWLLYRKMEETEVLEKAPWSWVIASLRNLKNDTEADLYNWKIRTISNILNWRNTKVGCAHKVCQFPTGTNMVISCAYGGDKLENNEVVWQKGPTCECNAYPDSYCCNNLCDTKAAAALREEPCKSN</sequence>
<dbReference type="InterPro" id="IPR014044">
    <property type="entry name" value="CAP_dom"/>
</dbReference>
<feature type="signal peptide" evidence="1">
    <location>
        <begin position="1"/>
        <end position="21"/>
    </location>
</feature>
<feature type="chain" id="PRO_5003036962" evidence="1">
    <location>
        <begin position="22"/>
        <end position="236"/>
    </location>
</feature>
<evidence type="ECO:0000256" key="1">
    <source>
        <dbReference type="SAM" id="SignalP"/>
    </source>
</evidence>
<dbReference type="EMBL" id="FN652296">
    <property type="protein sequence ID" value="CBJ15404.1"/>
    <property type="molecule type" value="mRNA"/>
</dbReference>
<dbReference type="SMART" id="SM00198">
    <property type="entry name" value="SCP"/>
    <property type="match status" value="1"/>
</dbReference>
<dbReference type="Pfam" id="PF00188">
    <property type="entry name" value="CAP"/>
    <property type="match status" value="1"/>
</dbReference>
<reference evidence="3" key="1">
    <citation type="submission" date="2010-01" db="EMBL/GenBank/DDBJ databases">
        <title>Teladorsagia circumcincta: Activation-associated secreted proteins in excretory/secretory products of fourth stage larvae are targets of early IgA responses in infected sheep.</title>
        <authorList>
            <person name="Nisbet A.J."/>
            <person name="Smith S.K."/>
            <person name="Armstrong S."/>
            <person name="Murrie L.I."/>
            <person name="Wildblood L.A."/>
            <person name="Beynon R.J."/>
            <person name="Matthews J.B."/>
        </authorList>
    </citation>
    <scope>NUCLEOTIDE SEQUENCE</scope>
</reference>
<dbReference type="Gene3D" id="3.40.33.10">
    <property type="entry name" value="CAP"/>
    <property type="match status" value="1"/>
</dbReference>
<dbReference type="SUPFAM" id="SSF55797">
    <property type="entry name" value="PR-1-like"/>
    <property type="match status" value="1"/>
</dbReference>
<accession>D2U7K1</accession>
<proteinExistence type="evidence at transcript level"/>
<dbReference type="AlphaFoldDB" id="D2U7K1"/>
<organism evidence="3">
    <name type="scientific">Teladorsagia circumcincta</name>
    <name type="common">Brown stomach worm</name>
    <name type="synonym">Ostertagia circumcincta</name>
    <dbReference type="NCBI Taxonomy" id="45464"/>
    <lineage>
        <taxon>Eukaryota</taxon>
        <taxon>Metazoa</taxon>
        <taxon>Ecdysozoa</taxon>
        <taxon>Nematoda</taxon>
        <taxon>Chromadorea</taxon>
        <taxon>Rhabditida</taxon>
        <taxon>Rhabditina</taxon>
        <taxon>Rhabditomorpha</taxon>
        <taxon>Strongyloidea</taxon>
        <taxon>Trichostrongylidae</taxon>
        <taxon>Teladorsagia</taxon>
    </lineage>
</organism>
<gene>
    <name evidence="3" type="primary">Asp-1</name>
</gene>
<dbReference type="CDD" id="cd05380">
    <property type="entry name" value="CAP_euk"/>
    <property type="match status" value="1"/>
</dbReference>
<feature type="domain" description="SCP" evidence="2">
    <location>
        <begin position="34"/>
        <end position="193"/>
    </location>
</feature>
<evidence type="ECO:0000259" key="2">
    <source>
        <dbReference type="SMART" id="SM00198"/>
    </source>
</evidence>
<keyword evidence="1" id="KW-0732">Signal</keyword>
<name>D2U7K1_TELCI</name>
<protein>
    <submittedName>
        <fullName evidence="3">Activation-associated secretory protein</fullName>
    </submittedName>
</protein>
<dbReference type="InterPro" id="IPR035940">
    <property type="entry name" value="CAP_sf"/>
</dbReference>